<dbReference type="InterPro" id="IPR008806">
    <property type="entry name" value="RNA_pol_III_Rpc82_C"/>
</dbReference>
<dbReference type="PANTHER" id="PTHR12949">
    <property type="entry name" value="RNA POLYMERASE III DNA DIRECTED -RELATED"/>
    <property type="match status" value="1"/>
</dbReference>
<dbReference type="InterPro" id="IPR039748">
    <property type="entry name" value="RPC3"/>
</dbReference>
<comment type="similarity">
    <text evidence="6">Belongs to the RNA polymerase beta chain family.</text>
</comment>
<dbReference type="Pfam" id="PF05645">
    <property type="entry name" value="RNA_pol_Rpc82"/>
    <property type="match status" value="1"/>
</dbReference>
<keyword evidence="11" id="KW-1185">Reference proteome</keyword>
<comment type="function">
    <text evidence="5 6">DNA-dependent RNA polymerase catalyzes the transcription of DNA into RNA using the four ribonucleoside triphosphates as substrates. Specific core component of RNA polymerase III which synthesizes small RNAs, such as 5S rRNA and tRNAs.</text>
</comment>
<feature type="domain" description="DNA-directed RNA polymerase III subunit RPC3 winged-helix" evidence="9">
    <location>
        <begin position="395"/>
        <end position="468"/>
    </location>
</feature>
<evidence type="ECO:0000259" key="7">
    <source>
        <dbReference type="Pfam" id="PF05645"/>
    </source>
</evidence>
<dbReference type="GO" id="GO:0006351">
    <property type="term" value="P:DNA-templated transcription"/>
    <property type="evidence" value="ECO:0007669"/>
    <property type="project" value="InterPro"/>
</dbReference>
<dbReference type="GO" id="GO:0005666">
    <property type="term" value="C:RNA polymerase III complex"/>
    <property type="evidence" value="ECO:0007669"/>
    <property type="project" value="UniProtKB-UniRule"/>
</dbReference>
<comment type="caution">
    <text evidence="10">The sequence shown here is derived from an EMBL/GenBank/DDBJ whole genome shotgun (WGS) entry which is preliminary data.</text>
</comment>
<name>A0A9W8AS39_9FUNG</name>
<dbReference type="AlphaFoldDB" id="A0A9W8AS39"/>
<reference evidence="10" key="1">
    <citation type="submission" date="2022-07" db="EMBL/GenBank/DDBJ databases">
        <title>Phylogenomic reconstructions and comparative analyses of Kickxellomycotina fungi.</title>
        <authorList>
            <person name="Reynolds N.K."/>
            <person name="Stajich J.E."/>
            <person name="Barry K."/>
            <person name="Grigoriev I.V."/>
            <person name="Crous P."/>
            <person name="Smith M.E."/>
        </authorList>
    </citation>
    <scope>NUCLEOTIDE SEQUENCE</scope>
    <source>
        <strain evidence="10">RSA 1196</strain>
    </source>
</reference>
<evidence type="ECO:0000256" key="2">
    <source>
        <dbReference type="ARBA" id="ARBA00022478"/>
    </source>
</evidence>
<dbReference type="Gene3D" id="1.10.10.10">
    <property type="entry name" value="Winged helix-like DNA-binding domain superfamily/Winged helix DNA-binding domain"/>
    <property type="match status" value="4"/>
</dbReference>
<evidence type="ECO:0000313" key="10">
    <source>
        <dbReference type="EMBL" id="KAJ1964951.1"/>
    </source>
</evidence>
<dbReference type="InterPro" id="IPR013197">
    <property type="entry name" value="RNA_pol_III_RPC82-rel_HTH"/>
</dbReference>
<proteinExistence type="inferred from homology"/>
<keyword evidence="4 6" id="KW-0539">Nucleus</keyword>
<dbReference type="OrthoDB" id="272392at2759"/>
<dbReference type="Proteomes" id="UP001150925">
    <property type="component" value="Unassembled WGS sequence"/>
</dbReference>
<evidence type="ECO:0000256" key="1">
    <source>
        <dbReference type="ARBA" id="ARBA00004123"/>
    </source>
</evidence>
<sequence>MSAVELQLTHAILREHFGTIVEQVGSTLGQRGRLPLRLLVQLTGLKVRQVQQALVVLIQHNLVTWAESPHRMHMLVFYVLDIRRVLLRLRIGDVLGLTQELFDKEGLQIVQQILLAGKLTVSKLKDKLRWSTLTPANRRVYLRHLQTLVRHRYLEGVKYTDSVTVDDQNIALDAKARESLAAIPNAKEIARIRQMRVERSEAEFQENRLVGMKRKIAEDDDNDKDAMKIRIGGFEMVEELDEDVYFRVNFERFNVQLRTKRLVDFAHERVNKSGAVVFRSMMALFDDRLRLCREELSPPASLLQVTHQLPQGHTLNKDIDLHATDFGMDMHSQSGELDGNSVDNGSSQTVVQAFLQLLQTDTEGIVFRDDFRSKGQYRVNFVRARTKLRDAVLFSYLQEKFGPFSCRVVRILRETHKLDDKQLAKLALLPPKVVRQVVHEMLAKGFIQLQEVPRTSERTPATCYYLFYTSPEISHQVCLQLHYEEIGKLLSRRTHELELRKLLLEKTNREDVRKDPSLLTAGDKRALDSLQKTLDLIDASLLRLDRQVLILRDF</sequence>
<evidence type="ECO:0000259" key="8">
    <source>
        <dbReference type="Pfam" id="PF08221"/>
    </source>
</evidence>
<dbReference type="EMBL" id="JANBPY010000646">
    <property type="protein sequence ID" value="KAJ1964951.1"/>
    <property type="molecule type" value="Genomic_DNA"/>
</dbReference>
<keyword evidence="2 6" id="KW-0240">DNA-directed RNA polymerase</keyword>
<comment type="subcellular location">
    <subcellularLocation>
        <location evidence="1 6">Nucleus</location>
    </subcellularLocation>
</comment>
<keyword evidence="3 6" id="KW-0804">Transcription</keyword>
<evidence type="ECO:0000256" key="4">
    <source>
        <dbReference type="ARBA" id="ARBA00023242"/>
    </source>
</evidence>
<dbReference type="InterPro" id="IPR055207">
    <property type="entry name" value="POLR3C_WHD"/>
</dbReference>
<protein>
    <recommendedName>
        <fullName evidence="6">DNA-directed RNA polymerase III subunit RPC3</fullName>
        <shortName evidence="6">RNA polymerase III subunit C3</shortName>
    </recommendedName>
</protein>
<feature type="domain" description="RNA polymerase III subunit RPC82-related helix-turn-helix" evidence="8">
    <location>
        <begin position="8"/>
        <end position="67"/>
    </location>
</feature>
<accession>A0A9W8AS39</accession>
<dbReference type="Pfam" id="PF22536">
    <property type="entry name" value="WHD_POLR3C"/>
    <property type="match status" value="1"/>
</dbReference>
<evidence type="ECO:0000313" key="11">
    <source>
        <dbReference type="Proteomes" id="UP001150925"/>
    </source>
</evidence>
<dbReference type="InterPro" id="IPR036388">
    <property type="entry name" value="WH-like_DNA-bd_sf"/>
</dbReference>
<feature type="domain" description="RNA polymerase III Rpc82 C -terminal" evidence="7">
    <location>
        <begin position="145"/>
        <end position="386"/>
    </location>
</feature>
<dbReference type="Pfam" id="PF08221">
    <property type="entry name" value="HTH_9"/>
    <property type="match status" value="1"/>
</dbReference>
<evidence type="ECO:0000256" key="3">
    <source>
        <dbReference type="ARBA" id="ARBA00023163"/>
    </source>
</evidence>
<evidence type="ECO:0000256" key="5">
    <source>
        <dbReference type="ARBA" id="ARBA00025127"/>
    </source>
</evidence>
<dbReference type="GO" id="GO:0003697">
    <property type="term" value="F:single-stranded DNA binding"/>
    <property type="evidence" value="ECO:0007669"/>
    <property type="project" value="UniProtKB-UniRule"/>
</dbReference>
<comment type="subunit">
    <text evidence="6">Component of the RNA polymerase III (Pol III) complex consisting of 17 subunits.</text>
</comment>
<gene>
    <name evidence="10" type="primary">RPC82</name>
    <name evidence="10" type="ORF">IWQ62_002789</name>
</gene>
<organism evidence="10 11">
    <name type="scientific">Dispira parvispora</name>
    <dbReference type="NCBI Taxonomy" id="1520584"/>
    <lineage>
        <taxon>Eukaryota</taxon>
        <taxon>Fungi</taxon>
        <taxon>Fungi incertae sedis</taxon>
        <taxon>Zoopagomycota</taxon>
        <taxon>Kickxellomycotina</taxon>
        <taxon>Dimargaritomycetes</taxon>
        <taxon>Dimargaritales</taxon>
        <taxon>Dimargaritaceae</taxon>
        <taxon>Dispira</taxon>
    </lineage>
</organism>
<evidence type="ECO:0000259" key="9">
    <source>
        <dbReference type="Pfam" id="PF22536"/>
    </source>
</evidence>
<dbReference type="PANTHER" id="PTHR12949:SF0">
    <property type="entry name" value="DNA-DIRECTED RNA POLYMERASE III SUBUNIT RPC3"/>
    <property type="match status" value="1"/>
</dbReference>
<evidence type="ECO:0000256" key="6">
    <source>
        <dbReference type="RuleBase" id="RU367076"/>
    </source>
</evidence>